<proteinExistence type="predicted"/>
<reference evidence="1" key="1">
    <citation type="submission" date="2014-12" db="EMBL/GenBank/DDBJ databases">
        <title>Insight into the proteome of Arion vulgaris.</title>
        <authorList>
            <person name="Aradska J."/>
            <person name="Bulat T."/>
            <person name="Smidak R."/>
            <person name="Sarate P."/>
            <person name="Gangsoo J."/>
            <person name="Sialana F."/>
            <person name="Bilban M."/>
            <person name="Lubec G."/>
        </authorList>
    </citation>
    <scope>NUCLEOTIDE SEQUENCE</scope>
    <source>
        <tissue evidence="1">Skin</tissue>
    </source>
</reference>
<organism evidence="1">
    <name type="scientific">Arion vulgaris</name>
    <dbReference type="NCBI Taxonomy" id="1028688"/>
    <lineage>
        <taxon>Eukaryota</taxon>
        <taxon>Metazoa</taxon>
        <taxon>Spiralia</taxon>
        <taxon>Lophotrochozoa</taxon>
        <taxon>Mollusca</taxon>
        <taxon>Gastropoda</taxon>
        <taxon>Heterobranchia</taxon>
        <taxon>Euthyneura</taxon>
        <taxon>Panpulmonata</taxon>
        <taxon>Eupulmonata</taxon>
        <taxon>Stylommatophora</taxon>
        <taxon>Helicina</taxon>
        <taxon>Arionoidea</taxon>
        <taxon>Arionidae</taxon>
        <taxon>Arion</taxon>
    </lineage>
</organism>
<sequence length="69" mass="8130">NLHKTIEEDILYNQLILQNMQRPNMYEDIIMNMVNDFVKQHEMMMSIISTLANRFPILGHDGRGDVLIL</sequence>
<protein>
    <submittedName>
        <fullName evidence="1">Uncharacterized protein</fullName>
    </submittedName>
</protein>
<name>A0A0B6Y038_9EUPU</name>
<dbReference type="AlphaFoldDB" id="A0A0B6Y038"/>
<accession>A0A0B6Y038</accession>
<feature type="non-terminal residue" evidence="1">
    <location>
        <position position="1"/>
    </location>
</feature>
<evidence type="ECO:0000313" key="1">
    <source>
        <dbReference type="EMBL" id="CEK49468.1"/>
    </source>
</evidence>
<dbReference type="EMBL" id="HACG01002603">
    <property type="protein sequence ID" value="CEK49468.1"/>
    <property type="molecule type" value="Transcribed_RNA"/>
</dbReference>
<gene>
    <name evidence="1" type="primary">ORF7857</name>
</gene>
<feature type="non-terminal residue" evidence="1">
    <location>
        <position position="69"/>
    </location>
</feature>